<evidence type="ECO:0000313" key="3">
    <source>
        <dbReference type="EMBL" id="SHI49877.1"/>
    </source>
</evidence>
<sequence length="141" mass="16020">MTIEEVQEELVDEFSMFDDWMQRYEYMIELGKSLDIIDPKYKTDDRIINGCQSKVWLHSELNDGKVIFTADSDAIITKGIVAILVRVFSGQTPQAILNSDAKFIDEIGLKEHLSPTRANGLVSMIKQMKLDAMAYQAKLNS</sequence>
<dbReference type="AlphaFoldDB" id="A0A1M6BMJ2"/>
<gene>
    <name evidence="3" type="ORF">SAMN04487908_1035</name>
</gene>
<keyword evidence="4" id="KW-1185">Reference proteome</keyword>
<evidence type="ECO:0000256" key="1">
    <source>
        <dbReference type="ARBA" id="ARBA00010282"/>
    </source>
</evidence>
<dbReference type="STRING" id="797419.SAMN05216556_1035"/>
<comment type="similarity">
    <text evidence="1">Belongs to the SufE family.</text>
</comment>
<name>A0A1M6BMJ2_9FLAO</name>
<dbReference type="SUPFAM" id="SSF82649">
    <property type="entry name" value="SufE/NifU"/>
    <property type="match status" value="1"/>
</dbReference>
<dbReference type="PANTHER" id="PTHR43597">
    <property type="entry name" value="SULFUR ACCEPTOR PROTEIN CSDE"/>
    <property type="match status" value="1"/>
</dbReference>
<dbReference type="Gene3D" id="3.90.1010.10">
    <property type="match status" value="1"/>
</dbReference>
<accession>A0A1M6BMJ2</accession>
<dbReference type="InterPro" id="IPR003808">
    <property type="entry name" value="Fe-S_metab-assoc_dom"/>
</dbReference>
<proteinExistence type="inferred from homology"/>
<protein>
    <submittedName>
        <fullName evidence="3">Cysteine desulfuration protein SufE</fullName>
    </submittedName>
</protein>
<evidence type="ECO:0000259" key="2">
    <source>
        <dbReference type="Pfam" id="PF02657"/>
    </source>
</evidence>
<feature type="domain" description="Fe-S metabolism associated" evidence="2">
    <location>
        <begin position="11"/>
        <end position="129"/>
    </location>
</feature>
<dbReference type="RefSeq" id="WP_073214610.1">
    <property type="nucleotide sequence ID" value="NZ_FNNS01000003.1"/>
</dbReference>
<evidence type="ECO:0000313" key="4">
    <source>
        <dbReference type="Proteomes" id="UP000184172"/>
    </source>
</evidence>
<reference evidence="4" key="1">
    <citation type="submission" date="2016-11" db="EMBL/GenBank/DDBJ databases">
        <authorList>
            <person name="Varghese N."/>
            <person name="Submissions S."/>
        </authorList>
    </citation>
    <scope>NUCLEOTIDE SEQUENCE [LARGE SCALE GENOMIC DNA]</scope>
    <source>
        <strain evidence="4">DSM 26349</strain>
    </source>
</reference>
<dbReference type="Pfam" id="PF02657">
    <property type="entry name" value="SufE"/>
    <property type="match status" value="1"/>
</dbReference>
<dbReference type="OrthoDB" id="9799320at2"/>
<dbReference type="Proteomes" id="UP000184172">
    <property type="component" value="Unassembled WGS sequence"/>
</dbReference>
<dbReference type="PANTHER" id="PTHR43597:SF5">
    <property type="entry name" value="SUFE-LIKE PROTEIN 2, CHLOROPLASTIC"/>
    <property type="match status" value="1"/>
</dbReference>
<dbReference type="EMBL" id="FQYV01000003">
    <property type="protein sequence ID" value="SHI49877.1"/>
    <property type="molecule type" value="Genomic_DNA"/>
</dbReference>
<organism evidence="3 4">
    <name type="scientific">Aequorivita viscosa</name>
    <dbReference type="NCBI Taxonomy" id="797419"/>
    <lineage>
        <taxon>Bacteria</taxon>
        <taxon>Pseudomonadati</taxon>
        <taxon>Bacteroidota</taxon>
        <taxon>Flavobacteriia</taxon>
        <taxon>Flavobacteriales</taxon>
        <taxon>Flavobacteriaceae</taxon>
        <taxon>Aequorivita</taxon>
    </lineage>
</organism>